<evidence type="ECO:0000313" key="2">
    <source>
        <dbReference type="Proteomes" id="UP000194360"/>
    </source>
</evidence>
<dbReference type="OrthoDB" id="3583762at2"/>
<accession>A0A1Y2N7M8</accession>
<evidence type="ECO:0000313" key="1">
    <source>
        <dbReference type="EMBL" id="OSY43463.1"/>
    </source>
</evidence>
<dbReference type="RefSeq" id="WP_085910760.1">
    <property type="nucleotide sequence ID" value="NZ_AP018920.1"/>
</dbReference>
<sequence length="97" mass="10725">MTQINITNVLQARAALMEQVDSIQFALNNASLDLTAIPRCGDDPVSRDAQKIFQAKINHILDTHGAYLVELYEACARLDEAAVQYGLVEGDNTESFR</sequence>
<dbReference type="EMBL" id="MIGB01000002">
    <property type="protein sequence ID" value="OSY43463.1"/>
    <property type="molecule type" value="Genomic_DNA"/>
</dbReference>
<dbReference type="Proteomes" id="UP000194360">
    <property type="component" value="Unassembled WGS sequence"/>
</dbReference>
<organism evidence="1 2">
    <name type="scientific">Pseudonocardia autotrophica</name>
    <name type="common">Amycolata autotrophica</name>
    <name type="synonym">Nocardia autotrophica</name>
    <dbReference type="NCBI Taxonomy" id="2074"/>
    <lineage>
        <taxon>Bacteria</taxon>
        <taxon>Bacillati</taxon>
        <taxon>Actinomycetota</taxon>
        <taxon>Actinomycetes</taxon>
        <taxon>Pseudonocardiales</taxon>
        <taxon>Pseudonocardiaceae</taxon>
        <taxon>Pseudonocardia</taxon>
    </lineage>
</organism>
<evidence type="ECO:0008006" key="3">
    <source>
        <dbReference type="Google" id="ProtNLM"/>
    </source>
</evidence>
<protein>
    <recommendedName>
        <fullName evidence="3">PE family protein</fullName>
    </recommendedName>
</protein>
<comment type="caution">
    <text evidence="1">The sequence shown here is derived from an EMBL/GenBank/DDBJ whole genome shotgun (WGS) entry which is preliminary data.</text>
</comment>
<proteinExistence type="predicted"/>
<dbReference type="STRING" id="2074.BG845_00406"/>
<name>A0A1Y2N7M8_PSEAH</name>
<keyword evidence="2" id="KW-1185">Reference proteome</keyword>
<dbReference type="AlphaFoldDB" id="A0A1Y2N7M8"/>
<reference evidence="1 2" key="1">
    <citation type="submission" date="2016-09" db="EMBL/GenBank/DDBJ databases">
        <title>Pseudonocardia autotrophica DSM535, a candidate organism with high potential of specific P450 cytochromes.</title>
        <authorList>
            <person name="Grumaz C."/>
            <person name="Vainshtein Y."/>
            <person name="Kirstahler P."/>
            <person name="Sohn K."/>
        </authorList>
    </citation>
    <scope>NUCLEOTIDE SEQUENCE [LARGE SCALE GENOMIC DNA]</scope>
    <source>
        <strain evidence="1 2">DSM 535</strain>
    </source>
</reference>
<gene>
    <name evidence="1" type="ORF">BG845_00406</name>
</gene>